<sequence>MEISQPTSRDAEAISQVVTSAFDDGGRVAELVLQLRPLWLQGKGFELVAKADGGQIVAHIGFTCGYLDDPTRLEQVLVLSPLSVAAAHQGQGFGLAMVKEGLRVAETFGVELVFLEGIPAFYPRLGFVPAGPEGFIKPSVRIPDEAFMAKYLATPSRQLSGALIYPEVFWATDSVGLRE</sequence>
<dbReference type="EMBL" id="CP000910">
    <property type="protein sequence ID" value="ABY24819.1"/>
    <property type="molecule type" value="Genomic_DNA"/>
</dbReference>
<dbReference type="InterPro" id="IPR000182">
    <property type="entry name" value="GNAT_dom"/>
</dbReference>
<feature type="domain" description="N-acetyltransferase" evidence="1">
    <location>
        <begin position="1"/>
        <end position="153"/>
    </location>
</feature>
<name>A9WUE8_RENSM</name>
<dbReference type="GO" id="GO:0016747">
    <property type="term" value="F:acyltransferase activity, transferring groups other than amino-acyl groups"/>
    <property type="evidence" value="ECO:0007669"/>
    <property type="project" value="InterPro"/>
</dbReference>
<organism evidence="2 3">
    <name type="scientific">Renibacterium salmoninarum (strain ATCC 33209 / DSM 20767 / JCM 11484 / NBRC 15589 / NCIMB 2235)</name>
    <dbReference type="NCBI Taxonomy" id="288705"/>
    <lineage>
        <taxon>Bacteria</taxon>
        <taxon>Bacillati</taxon>
        <taxon>Actinomycetota</taxon>
        <taxon>Actinomycetes</taxon>
        <taxon>Micrococcales</taxon>
        <taxon>Micrococcaceae</taxon>
        <taxon>Renibacterium</taxon>
    </lineage>
</organism>
<dbReference type="Pfam" id="PF13508">
    <property type="entry name" value="Acetyltransf_7"/>
    <property type="match status" value="1"/>
</dbReference>
<dbReference type="KEGG" id="rsa:RSal33209_3101"/>
<dbReference type="Proteomes" id="UP000002007">
    <property type="component" value="Chromosome"/>
</dbReference>
<dbReference type="InterPro" id="IPR016181">
    <property type="entry name" value="Acyl_CoA_acyltransferase"/>
</dbReference>
<gene>
    <name evidence="2" type="ordered locus">RSal33209_3101</name>
</gene>
<dbReference type="AlphaFoldDB" id="A9WUE8"/>
<dbReference type="HOGENOM" id="CLU_081840_3_2_11"/>
<keyword evidence="2" id="KW-0012">Acyltransferase</keyword>
<accession>A9WUE8</accession>
<dbReference type="STRING" id="288705.RSal33209_3101"/>
<dbReference type="RefSeq" id="WP_012246463.1">
    <property type="nucleotide sequence ID" value="NC_010168.1"/>
</dbReference>
<protein>
    <submittedName>
        <fullName evidence="2">Putative acetyltransferase</fullName>
        <ecNumber evidence="2">2.3.1.-</ecNumber>
    </submittedName>
</protein>
<dbReference type="Gene3D" id="3.40.630.30">
    <property type="match status" value="1"/>
</dbReference>
<proteinExistence type="predicted"/>
<dbReference type="EC" id="2.3.1.-" evidence="2"/>
<evidence type="ECO:0000313" key="3">
    <source>
        <dbReference type="Proteomes" id="UP000002007"/>
    </source>
</evidence>
<keyword evidence="2" id="KW-0808">Transferase</keyword>
<evidence type="ECO:0000259" key="1">
    <source>
        <dbReference type="PROSITE" id="PS51186"/>
    </source>
</evidence>
<evidence type="ECO:0000313" key="2">
    <source>
        <dbReference type="EMBL" id="ABY24819.1"/>
    </source>
</evidence>
<keyword evidence="3" id="KW-1185">Reference proteome</keyword>
<dbReference type="PROSITE" id="PS51186">
    <property type="entry name" value="GNAT"/>
    <property type="match status" value="1"/>
</dbReference>
<dbReference type="SUPFAM" id="SSF55729">
    <property type="entry name" value="Acyl-CoA N-acyltransferases (Nat)"/>
    <property type="match status" value="1"/>
</dbReference>
<dbReference type="CDD" id="cd04301">
    <property type="entry name" value="NAT_SF"/>
    <property type="match status" value="1"/>
</dbReference>
<dbReference type="eggNOG" id="COG3153">
    <property type="taxonomic scope" value="Bacteria"/>
</dbReference>
<reference evidence="3" key="1">
    <citation type="journal article" date="2008" name="J. Bacteriol.">
        <title>Genome sequence of the fish pathogen Renibacterium salmoninarum suggests reductive evolution away from an environmental Arthrobacter ancestor.</title>
        <authorList>
            <person name="Wiens G.D."/>
            <person name="Rockey D.D."/>
            <person name="Wu Z."/>
            <person name="Chang J."/>
            <person name="Levy R."/>
            <person name="Crane S."/>
            <person name="Chen D.S."/>
            <person name="Capri G.R."/>
            <person name="Burnett J.R."/>
            <person name="Sudheesh P.S."/>
            <person name="Schipma M.J."/>
            <person name="Burd H."/>
            <person name="Bhattacharyya A."/>
            <person name="Rhodes L.D."/>
            <person name="Kaul R."/>
            <person name="Strom M.S."/>
        </authorList>
    </citation>
    <scope>NUCLEOTIDE SEQUENCE [LARGE SCALE GENOMIC DNA]</scope>
    <source>
        <strain evidence="3">ATCC 33209 / DSM 20767 / JCM 11484 / NBRC 15589 / NCIMB 2235</strain>
    </source>
</reference>